<keyword evidence="8" id="KW-0433">Leucine-rich repeat</keyword>
<evidence type="ECO:0000256" key="19">
    <source>
        <dbReference type="ARBA" id="ARBA00023180"/>
    </source>
</evidence>
<comment type="caution">
    <text evidence="26">The sequence shown here is derived from an EMBL/GenBank/DDBJ whole genome shotgun (WGS) entry which is preliminary data.</text>
</comment>
<dbReference type="FunFam" id="1.10.510.10:FF:000358">
    <property type="entry name" value="Putative leucine-rich repeat receptor-like serine/threonine-protein kinase"/>
    <property type="match status" value="1"/>
</dbReference>
<proteinExistence type="inferred from homology"/>
<keyword evidence="16 23" id="KW-1133">Transmembrane helix</keyword>
<dbReference type="EMBL" id="JBEDUW010000003">
    <property type="protein sequence ID" value="KAK9940585.1"/>
    <property type="molecule type" value="Genomic_DNA"/>
</dbReference>
<feature type="domain" description="Protein kinase" evidence="25">
    <location>
        <begin position="711"/>
        <end position="1005"/>
    </location>
</feature>
<dbReference type="InterPro" id="IPR055414">
    <property type="entry name" value="LRR_R13L4/SHOC2-like"/>
</dbReference>
<keyword evidence="18" id="KW-0675">Receptor</keyword>
<dbReference type="Pfam" id="PF13855">
    <property type="entry name" value="LRR_8"/>
    <property type="match status" value="2"/>
</dbReference>
<dbReference type="PROSITE" id="PS00108">
    <property type="entry name" value="PROTEIN_KINASE_ST"/>
    <property type="match status" value="1"/>
</dbReference>
<evidence type="ECO:0000256" key="6">
    <source>
        <dbReference type="ARBA" id="ARBA00022527"/>
    </source>
</evidence>
<evidence type="ECO:0000256" key="23">
    <source>
        <dbReference type="SAM" id="Phobius"/>
    </source>
</evidence>
<evidence type="ECO:0000256" key="12">
    <source>
        <dbReference type="ARBA" id="ARBA00022737"/>
    </source>
</evidence>
<dbReference type="EC" id="2.7.11.1" evidence="4"/>
<evidence type="ECO:0000256" key="9">
    <source>
        <dbReference type="ARBA" id="ARBA00022679"/>
    </source>
</evidence>
<evidence type="ECO:0000256" key="21">
    <source>
        <dbReference type="ARBA" id="ARBA00048679"/>
    </source>
</evidence>
<keyword evidence="6" id="KW-0723">Serine/threonine-protein kinase</keyword>
<protein>
    <recommendedName>
        <fullName evidence="4">non-specific serine/threonine protein kinase</fullName>
        <ecNumber evidence="4">2.7.11.1</ecNumber>
    </recommendedName>
</protein>
<dbReference type="AlphaFoldDB" id="A0AAW1XWX9"/>
<dbReference type="SUPFAM" id="SSF52058">
    <property type="entry name" value="L domain-like"/>
    <property type="match status" value="1"/>
</dbReference>
<dbReference type="FunFam" id="3.30.200.20:FF:000432">
    <property type="entry name" value="LRR receptor-like serine/threonine-protein kinase EFR"/>
    <property type="match status" value="1"/>
</dbReference>
<evidence type="ECO:0000256" key="14">
    <source>
        <dbReference type="ARBA" id="ARBA00022777"/>
    </source>
</evidence>
<name>A0AAW1XWX9_RUBAR</name>
<evidence type="ECO:0000256" key="16">
    <source>
        <dbReference type="ARBA" id="ARBA00022989"/>
    </source>
</evidence>
<dbReference type="GO" id="GO:0005886">
    <property type="term" value="C:plasma membrane"/>
    <property type="evidence" value="ECO:0007669"/>
    <property type="project" value="UniProtKB-SubCell"/>
</dbReference>
<dbReference type="GO" id="GO:0005524">
    <property type="term" value="F:ATP binding"/>
    <property type="evidence" value="ECO:0007669"/>
    <property type="project" value="UniProtKB-UniRule"/>
</dbReference>
<dbReference type="Pfam" id="PF23598">
    <property type="entry name" value="LRR_14"/>
    <property type="match status" value="1"/>
</dbReference>
<keyword evidence="11 24" id="KW-0732">Signal</keyword>
<dbReference type="PROSITE" id="PS00107">
    <property type="entry name" value="PROTEIN_KINASE_ATP"/>
    <property type="match status" value="1"/>
</dbReference>
<dbReference type="InterPro" id="IPR003591">
    <property type="entry name" value="Leu-rich_rpt_typical-subtyp"/>
</dbReference>
<evidence type="ECO:0000259" key="25">
    <source>
        <dbReference type="PROSITE" id="PS50011"/>
    </source>
</evidence>
<dbReference type="Proteomes" id="UP001457282">
    <property type="component" value="Unassembled WGS sequence"/>
</dbReference>
<evidence type="ECO:0000313" key="27">
    <source>
        <dbReference type="Proteomes" id="UP001457282"/>
    </source>
</evidence>
<evidence type="ECO:0000256" key="13">
    <source>
        <dbReference type="ARBA" id="ARBA00022741"/>
    </source>
</evidence>
<dbReference type="Pfam" id="PF00069">
    <property type="entry name" value="Pkinase"/>
    <property type="match status" value="1"/>
</dbReference>
<comment type="similarity">
    <text evidence="3">Belongs to the protein kinase superfamily. Ser/Thr protein kinase family.</text>
</comment>
<evidence type="ECO:0000256" key="4">
    <source>
        <dbReference type="ARBA" id="ARBA00012513"/>
    </source>
</evidence>
<accession>A0AAW1XWX9</accession>
<keyword evidence="13 22" id="KW-0547">Nucleotide-binding</keyword>
<dbReference type="SUPFAM" id="SSF56112">
    <property type="entry name" value="Protein kinase-like (PK-like)"/>
    <property type="match status" value="1"/>
</dbReference>
<dbReference type="InterPro" id="IPR001611">
    <property type="entry name" value="Leu-rich_rpt"/>
</dbReference>
<dbReference type="SMART" id="SM00369">
    <property type="entry name" value="LRR_TYP"/>
    <property type="match status" value="7"/>
</dbReference>
<keyword evidence="15 22" id="KW-0067">ATP-binding</keyword>
<evidence type="ECO:0000256" key="10">
    <source>
        <dbReference type="ARBA" id="ARBA00022692"/>
    </source>
</evidence>
<feature type="chain" id="PRO_5043340511" description="non-specific serine/threonine protein kinase" evidence="24">
    <location>
        <begin position="29"/>
        <end position="1032"/>
    </location>
</feature>
<evidence type="ECO:0000256" key="3">
    <source>
        <dbReference type="ARBA" id="ARBA00008684"/>
    </source>
</evidence>
<evidence type="ECO:0000256" key="8">
    <source>
        <dbReference type="ARBA" id="ARBA00022614"/>
    </source>
</evidence>
<evidence type="ECO:0000256" key="22">
    <source>
        <dbReference type="PROSITE-ProRule" id="PRU10141"/>
    </source>
</evidence>
<dbReference type="SUPFAM" id="SSF52047">
    <property type="entry name" value="RNI-like"/>
    <property type="match status" value="1"/>
</dbReference>
<dbReference type="InterPro" id="IPR000719">
    <property type="entry name" value="Prot_kinase_dom"/>
</dbReference>
<evidence type="ECO:0000256" key="1">
    <source>
        <dbReference type="ARBA" id="ARBA00004162"/>
    </source>
</evidence>
<feature type="transmembrane region" description="Helical" evidence="23">
    <location>
        <begin position="648"/>
        <end position="672"/>
    </location>
</feature>
<dbReference type="InterPro" id="IPR008271">
    <property type="entry name" value="Ser/Thr_kinase_AS"/>
</dbReference>
<dbReference type="GO" id="GO:0004674">
    <property type="term" value="F:protein serine/threonine kinase activity"/>
    <property type="evidence" value="ECO:0007669"/>
    <property type="project" value="UniProtKB-KW"/>
</dbReference>
<evidence type="ECO:0000256" key="17">
    <source>
        <dbReference type="ARBA" id="ARBA00023136"/>
    </source>
</evidence>
<keyword evidence="7" id="KW-0597">Phosphoprotein</keyword>
<dbReference type="InterPro" id="IPR011009">
    <property type="entry name" value="Kinase-like_dom_sf"/>
</dbReference>
<gene>
    <name evidence="26" type="ORF">M0R45_017239</name>
</gene>
<dbReference type="Gene3D" id="3.80.10.10">
    <property type="entry name" value="Ribonuclease Inhibitor"/>
    <property type="match status" value="3"/>
</dbReference>
<keyword evidence="10 23" id="KW-0812">Transmembrane</keyword>
<dbReference type="InterPro" id="IPR032675">
    <property type="entry name" value="LRR_dom_sf"/>
</dbReference>
<feature type="signal peptide" evidence="24">
    <location>
        <begin position="1"/>
        <end position="28"/>
    </location>
</feature>
<dbReference type="SMART" id="SM00220">
    <property type="entry name" value="S_TKc"/>
    <property type="match status" value="1"/>
</dbReference>
<dbReference type="PROSITE" id="PS50011">
    <property type="entry name" value="PROTEIN_KINASE_DOM"/>
    <property type="match status" value="1"/>
</dbReference>
<keyword evidence="19" id="KW-0325">Glycoprotein</keyword>
<dbReference type="PANTHER" id="PTHR27000:SF781">
    <property type="entry name" value="PROTEIN KINASE DOMAIN-CONTAINING PROTEIN"/>
    <property type="match status" value="1"/>
</dbReference>
<dbReference type="PROSITE" id="PS51450">
    <property type="entry name" value="LRR"/>
    <property type="match status" value="1"/>
</dbReference>
<dbReference type="Gene3D" id="3.30.200.20">
    <property type="entry name" value="Phosphorylase Kinase, domain 1"/>
    <property type="match status" value="1"/>
</dbReference>
<keyword evidence="17 23" id="KW-0472">Membrane</keyword>
<keyword evidence="5" id="KW-1003">Cell membrane</keyword>
<feature type="binding site" evidence="22">
    <location>
        <position position="740"/>
    </location>
    <ligand>
        <name>ATP</name>
        <dbReference type="ChEBI" id="CHEBI:30616"/>
    </ligand>
</feature>
<dbReference type="InterPro" id="IPR017441">
    <property type="entry name" value="Protein_kinase_ATP_BS"/>
</dbReference>
<evidence type="ECO:0000256" key="20">
    <source>
        <dbReference type="ARBA" id="ARBA00047899"/>
    </source>
</evidence>
<comment type="catalytic activity">
    <reaction evidence="20">
        <text>L-threonyl-[protein] + ATP = O-phospho-L-threonyl-[protein] + ADP + H(+)</text>
        <dbReference type="Rhea" id="RHEA:46608"/>
        <dbReference type="Rhea" id="RHEA-COMP:11060"/>
        <dbReference type="Rhea" id="RHEA-COMP:11605"/>
        <dbReference type="ChEBI" id="CHEBI:15378"/>
        <dbReference type="ChEBI" id="CHEBI:30013"/>
        <dbReference type="ChEBI" id="CHEBI:30616"/>
        <dbReference type="ChEBI" id="CHEBI:61977"/>
        <dbReference type="ChEBI" id="CHEBI:456216"/>
        <dbReference type="EC" id="2.7.11.1"/>
    </reaction>
</comment>
<evidence type="ECO:0000256" key="7">
    <source>
        <dbReference type="ARBA" id="ARBA00022553"/>
    </source>
</evidence>
<evidence type="ECO:0000256" key="11">
    <source>
        <dbReference type="ARBA" id="ARBA00022729"/>
    </source>
</evidence>
<comment type="subcellular location">
    <subcellularLocation>
        <location evidence="1">Cell membrane</location>
        <topology evidence="1">Single-pass membrane protein</topology>
    </subcellularLocation>
    <subcellularLocation>
        <location evidence="2">Membrane</location>
        <topology evidence="2">Single-pass type I membrane protein</topology>
    </subcellularLocation>
</comment>
<dbReference type="FunFam" id="3.80.10.10:FF:000095">
    <property type="entry name" value="LRR receptor-like serine/threonine-protein kinase GSO1"/>
    <property type="match status" value="1"/>
</dbReference>
<keyword evidence="12" id="KW-0677">Repeat</keyword>
<reference evidence="26 27" key="1">
    <citation type="journal article" date="2023" name="G3 (Bethesda)">
        <title>A chromosome-length genome assembly and annotation of blackberry (Rubus argutus, cv. 'Hillquist').</title>
        <authorList>
            <person name="Bruna T."/>
            <person name="Aryal R."/>
            <person name="Dudchenko O."/>
            <person name="Sargent D.J."/>
            <person name="Mead D."/>
            <person name="Buti M."/>
            <person name="Cavallini A."/>
            <person name="Hytonen T."/>
            <person name="Andres J."/>
            <person name="Pham M."/>
            <person name="Weisz D."/>
            <person name="Mascagni F."/>
            <person name="Usai G."/>
            <person name="Natali L."/>
            <person name="Bassil N."/>
            <person name="Fernandez G.E."/>
            <person name="Lomsadze A."/>
            <person name="Armour M."/>
            <person name="Olukolu B."/>
            <person name="Poorten T."/>
            <person name="Britton C."/>
            <person name="Davik J."/>
            <person name="Ashrafi H."/>
            <person name="Aiden E.L."/>
            <person name="Borodovsky M."/>
            <person name="Worthington M."/>
        </authorList>
    </citation>
    <scope>NUCLEOTIDE SEQUENCE [LARGE SCALE GENOMIC DNA]</scope>
    <source>
        <strain evidence="26">PI 553951</strain>
    </source>
</reference>
<evidence type="ECO:0000256" key="5">
    <source>
        <dbReference type="ARBA" id="ARBA00022475"/>
    </source>
</evidence>
<comment type="catalytic activity">
    <reaction evidence="21">
        <text>L-seryl-[protein] + ATP = O-phospho-L-seryl-[protein] + ADP + H(+)</text>
        <dbReference type="Rhea" id="RHEA:17989"/>
        <dbReference type="Rhea" id="RHEA-COMP:9863"/>
        <dbReference type="Rhea" id="RHEA-COMP:11604"/>
        <dbReference type="ChEBI" id="CHEBI:15378"/>
        <dbReference type="ChEBI" id="CHEBI:29999"/>
        <dbReference type="ChEBI" id="CHEBI:30616"/>
        <dbReference type="ChEBI" id="CHEBI:83421"/>
        <dbReference type="ChEBI" id="CHEBI:456216"/>
        <dbReference type="EC" id="2.7.11.1"/>
    </reaction>
</comment>
<dbReference type="FunFam" id="3.80.10.10:FF:000288">
    <property type="entry name" value="LRR receptor-like serine/threonine-protein kinase EFR"/>
    <property type="match status" value="1"/>
</dbReference>
<dbReference type="InterPro" id="IPR013210">
    <property type="entry name" value="LRR_N_plant-typ"/>
</dbReference>
<evidence type="ECO:0000256" key="15">
    <source>
        <dbReference type="ARBA" id="ARBA00022840"/>
    </source>
</evidence>
<dbReference type="Gene3D" id="1.10.510.10">
    <property type="entry name" value="Transferase(Phosphotransferase) domain 1"/>
    <property type="match status" value="1"/>
</dbReference>
<dbReference type="Pfam" id="PF08263">
    <property type="entry name" value="LRRNT_2"/>
    <property type="match status" value="1"/>
</dbReference>
<dbReference type="PANTHER" id="PTHR27000">
    <property type="entry name" value="LEUCINE-RICH REPEAT RECEPTOR-LIKE PROTEIN KINASE FAMILY PROTEIN-RELATED"/>
    <property type="match status" value="1"/>
</dbReference>
<keyword evidence="27" id="KW-1185">Reference proteome</keyword>
<evidence type="ECO:0000256" key="18">
    <source>
        <dbReference type="ARBA" id="ARBA00023170"/>
    </source>
</evidence>
<evidence type="ECO:0000256" key="24">
    <source>
        <dbReference type="SAM" id="SignalP"/>
    </source>
</evidence>
<dbReference type="Pfam" id="PF00560">
    <property type="entry name" value="LRR_1"/>
    <property type="match status" value="5"/>
</dbReference>
<sequence>MDSHLHTLLPPQLSILAFFLCIFLSGESAIIPSIATDKEALISFKEALLNVPPSFSWNLNSSPCSNWTGVVCSKQAQTYRVVGLDLSGLGLTGSISPHIGNLSFLRSLQLQNNKLTGPIPTQIVNLFRLRALNLSSNTIQGPLPSNMRHLTALEILDLAGNNITERIPEEIFSQKKLRVLNMGRNNFFGSIPSSISNLSSTLTNLNLGTNSLSGMIPSELGLLNNLEELDLSGNKFTGTVAPSIYNITSLVLFTVASNQLWGEVPKDIGETLPNLLYYRNCFNQITGKIPVSLHNITNIRSIRMSNNFLEGTVPPGLGSLPFLEMYNIGFNRIVSYGSDGLNFITSLTNSTHLQYLAIDDNQLEGVIPESLGNLSKGLLKLYMGGNRIYGNIPTSVGELSSLTLLNLSYNSVSGEIPTEMGQLENLQMLGLAGNKMSGHIPNSLGNLKKLNNIDLSGNHFVGQIPSSFSNFQNLLSMDLSNNLLNGTISGEMLNLPSLSTILNLSNNFLSGPLPSEIGSLQSLVTIDLSDNALSGYIPDSIEKCKSLERLFMPRNRFSGPIPNALGECRGLEYVDLSSNQLSGSIPEKIQDLNALQSLNLSFNQLEGVVPNSGVFVTNFSNVHLEGNPKICLKFPCVKNNDGHRRRKILVPVLIIITVFGTLAVCVMVYLVYVRKSKGYKAKITETCDDLVVKGQHQMVSYEELRRSTGNFNPENLIGRGSFGSVYKGFLREQGIEVAVKVLDIRTTGSWKSFLAECEALRSVRHRNLVKLITSCSSMDFKNMEFLALVYEYLSNGSLEDWIKGKRTNADGDRLSIVERLNVAIDVACGLDYLHNDCEVPVAHCDLKPSNILLDKDMTAKVGDFGLAKLLVEGTATQHSLSSTNVLKGSIGYIPPEYGFGRKPSTSGDAYSFGVMLLELFTGKSPTDESFTGEVNLIQWVQSAFPHNIAKALDYELLHYEDDEGSNTIPEDVLNCLVSIVEVGLSCTYASPDGRISLRDALHKLETARVTLVKLAHFESAQCLSGFNNTIRG</sequence>
<keyword evidence="9" id="KW-0808">Transferase</keyword>
<dbReference type="SMART" id="SM00365">
    <property type="entry name" value="LRR_SD22"/>
    <property type="match status" value="6"/>
</dbReference>
<keyword evidence="14" id="KW-0418">Kinase</keyword>
<evidence type="ECO:0000256" key="2">
    <source>
        <dbReference type="ARBA" id="ARBA00004479"/>
    </source>
</evidence>
<evidence type="ECO:0000313" key="26">
    <source>
        <dbReference type="EMBL" id="KAK9940585.1"/>
    </source>
</evidence>
<organism evidence="26 27">
    <name type="scientific">Rubus argutus</name>
    <name type="common">Southern blackberry</name>
    <dbReference type="NCBI Taxonomy" id="59490"/>
    <lineage>
        <taxon>Eukaryota</taxon>
        <taxon>Viridiplantae</taxon>
        <taxon>Streptophyta</taxon>
        <taxon>Embryophyta</taxon>
        <taxon>Tracheophyta</taxon>
        <taxon>Spermatophyta</taxon>
        <taxon>Magnoliopsida</taxon>
        <taxon>eudicotyledons</taxon>
        <taxon>Gunneridae</taxon>
        <taxon>Pentapetalae</taxon>
        <taxon>rosids</taxon>
        <taxon>fabids</taxon>
        <taxon>Rosales</taxon>
        <taxon>Rosaceae</taxon>
        <taxon>Rosoideae</taxon>
        <taxon>Rosoideae incertae sedis</taxon>
        <taxon>Rubus</taxon>
    </lineage>
</organism>